<sequence length="703" mass="69426">VSNSPGSQIVLTNGTDIVSGETFTAPQVYTPGGNARINSLQDEDQLTGTGVSNTLTATLGNANDNGGTLITPKLTNIQTLNAAFTGSSSAGANLAVTGLDLQDATGLKAVNISRIASAAGTNNARIENIKSVLDTMSITSSNANQAGVVEFSFGTGVLTGVNTGALNLSDVQVGAVNIGGNTSGSSANGVGGTGYENLNINSTGANNFIGTLNLPSDTGTAGKVVITGNTNLTLGSTTNVVNGAVGTIESVNYQGGILQASGRLATVDASAFTGNLTINLGNGFFTTGKADTSGQTQDVSVIGGKGNDTFILADTLETGDSITGGDGNDTLIIVNGGNITAGATGSSIVTKVEAVQVLLNNAASSVDFSKLPDVTGVLVRNVSNTNVAAPADSAPVAGTSTFNLNRLSVAQATAISIQHSDTGSNAITQNIVNARLAVDTGASDTVGVTIVEGFNTDPRFNFTLTTGAAENLTIVDADSENNTVALGSVAAHTGTVTIGTAAGAGKVGGFINFDTTTVGANGGLNRLDVSGAAADGSGVQDLSLTAGQVKLVAATIDASAELANVTVRVSTSSAANGAQKITMGAGNDTVIFDNIQDTRAGLTISDTVSGGAGTGDTLVIDGDLTGANLGDTIALGASEWTNVSGFETIRLIGTSNNAGVAGAGNYRLTLTDALIAANNNAGVLAIVNDNDTANNANNTADTA</sequence>
<gene>
    <name evidence="1" type="ORF">H8L32_27165</name>
</gene>
<comment type="caution">
    <text evidence="1">The sequence shown here is derived from an EMBL/GenBank/DDBJ whole genome shotgun (WGS) entry which is preliminary data.</text>
</comment>
<proteinExistence type="predicted"/>
<organism evidence="1 2">
    <name type="scientific">Undibacterium hunanense</name>
    <dbReference type="NCBI Taxonomy" id="2762292"/>
    <lineage>
        <taxon>Bacteria</taxon>
        <taxon>Pseudomonadati</taxon>
        <taxon>Pseudomonadota</taxon>
        <taxon>Betaproteobacteria</taxon>
        <taxon>Burkholderiales</taxon>
        <taxon>Oxalobacteraceae</taxon>
        <taxon>Undibacterium</taxon>
    </lineage>
</organism>
<dbReference type="RefSeq" id="WP_222619522.1">
    <property type="nucleotide sequence ID" value="NZ_JACOGF010000034.1"/>
</dbReference>
<keyword evidence="2" id="KW-1185">Reference proteome</keyword>
<dbReference type="Proteomes" id="UP000650424">
    <property type="component" value="Unassembled WGS sequence"/>
</dbReference>
<dbReference type="EMBL" id="JACOGF010000034">
    <property type="protein sequence ID" value="MBC3921168.1"/>
    <property type="molecule type" value="Genomic_DNA"/>
</dbReference>
<feature type="non-terminal residue" evidence="1">
    <location>
        <position position="703"/>
    </location>
</feature>
<evidence type="ECO:0000313" key="2">
    <source>
        <dbReference type="Proteomes" id="UP000650424"/>
    </source>
</evidence>
<accession>A0ABR6ZZ60</accession>
<reference evidence="1 2" key="1">
    <citation type="submission" date="2020-08" db="EMBL/GenBank/DDBJ databases">
        <title>Novel species isolated from subtropical streams in China.</title>
        <authorList>
            <person name="Lu H."/>
        </authorList>
    </citation>
    <scope>NUCLEOTIDE SEQUENCE [LARGE SCALE GENOMIC DNA]</scope>
    <source>
        <strain evidence="1 2">CY18W</strain>
    </source>
</reference>
<feature type="non-terminal residue" evidence="1">
    <location>
        <position position="1"/>
    </location>
</feature>
<name>A0ABR6ZZ60_9BURK</name>
<protein>
    <recommendedName>
        <fullName evidence="3">S-layer family protein</fullName>
    </recommendedName>
</protein>
<evidence type="ECO:0000313" key="1">
    <source>
        <dbReference type="EMBL" id="MBC3921168.1"/>
    </source>
</evidence>
<evidence type="ECO:0008006" key="3">
    <source>
        <dbReference type="Google" id="ProtNLM"/>
    </source>
</evidence>